<comment type="caution">
    <text evidence="1">The sequence shown here is derived from an EMBL/GenBank/DDBJ whole genome shotgun (WGS) entry which is preliminary data.</text>
</comment>
<keyword evidence="2" id="KW-1185">Reference proteome</keyword>
<name>A0ABR1EJK6_NECAM</name>
<proteinExistence type="predicted"/>
<dbReference type="Proteomes" id="UP001303046">
    <property type="component" value="Unassembled WGS sequence"/>
</dbReference>
<reference evidence="1 2" key="1">
    <citation type="submission" date="2023-08" db="EMBL/GenBank/DDBJ databases">
        <title>A Necator americanus chromosomal reference genome.</title>
        <authorList>
            <person name="Ilik V."/>
            <person name="Petrzelkova K.J."/>
            <person name="Pardy F."/>
            <person name="Fuh T."/>
            <person name="Niatou-Singa F.S."/>
            <person name="Gouil Q."/>
            <person name="Baker L."/>
            <person name="Ritchie M.E."/>
            <person name="Jex A.R."/>
            <person name="Gazzola D."/>
            <person name="Li H."/>
            <person name="Toshio Fujiwara R."/>
            <person name="Zhan B."/>
            <person name="Aroian R.V."/>
            <person name="Pafco B."/>
            <person name="Schwarz E.M."/>
        </authorList>
    </citation>
    <scope>NUCLEOTIDE SEQUENCE [LARGE SCALE GENOMIC DNA]</scope>
    <source>
        <strain evidence="1 2">Aroian</strain>
        <tissue evidence="1">Whole animal</tissue>
    </source>
</reference>
<accession>A0ABR1EJK6</accession>
<evidence type="ECO:0000313" key="2">
    <source>
        <dbReference type="Proteomes" id="UP001303046"/>
    </source>
</evidence>
<gene>
    <name evidence="1" type="primary">Necator_chrX.g23695</name>
    <name evidence="1" type="ORF">RB195_023531</name>
</gene>
<sequence>MWTSSRPRTGIRVDGQSIELVDDFCYLAVCWSTATRKVLNKDALVPSLHSAPSQNACGHHQWSQSASIRIRSSLYHDMRIRDLGSTVYDGGEA</sequence>
<organism evidence="1 2">
    <name type="scientific">Necator americanus</name>
    <name type="common">Human hookworm</name>
    <dbReference type="NCBI Taxonomy" id="51031"/>
    <lineage>
        <taxon>Eukaryota</taxon>
        <taxon>Metazoa</taxon>
        <taxon>Ecdysozoa</taxon>
        <taxon>Nematoda</taxon>
        <taxon>Chromadorea</taxon>
        <taxon>Rhabditida</taxon>
        <taxon>Rhabditina</taxon>
        <taxon>Rhabditomorpha</taxon>
        <taxon>Strongyloidea</taxon>
        <taxon>Ancylostomatidae</taxon>
        <taxon>Bunostominae</taxon>
        <taxon>Necator</taxon>
    </lineage>
</organism>
<dbReference type="EMBL" id="JAVFWL010000006">
    <property type="protein sequence ID" value="KAK6762861.1"/>
    <property type="molecule type" value="Genomic_DNA"/>
</dbReference>
<protein>
    <submittedName>
        <fullName evidence="1">Uncharacterized protein</fullName>
    </submittedName>
</protein>
<evidence type="ECO:0000313" key="1">
    <source>
        <dbReference type="EMBL" id="KAK6762861.1"/>
    </source>
</evidence>